<sequence>MTSNGDGSNATKLSDTNSEILNPLELESSSNFITAISVNDNYSEERRPHTPLSYQTLQNEFNFDESSVSTKQEQIYHNFQTIKTNPSKNSPFSLSNLLSHESLNFSIQSTIPHNNSTPNLSTSRITHRTLSMSSRIKNFIGNRVNAINAYVKTLLDLIRRRKQKALSRQFLINPDRKEPVLDIITNIPYTNNSITTSRYTFYNFLPKQLYAQFSKGANLYFLFMAALQIVPDWSPTGQFTTIVPLSIFISLSMAREGFDDYRRHKQDFTENNKECAVFHKCDPDGSWKNEKWKDLKVGDLISIKAQEWVPAD</sequence>
<name>A0ACA9NXX3_9GLOM</name>
<feature type="non-terminal residue" evidence="1">
    <location>
        <position position="312"/>
    </location>
</feature>
<keyword evidence="2" id="KW-1185">Reference proteome</keyword>
<protein>
    <submittedName>
        <fullName evidence="1">14176_t:CDS:1</fullName>
    </submittedName>
</protein>
<gene>
    <name evidence="1" type="ORF">DHETER_LOCUS10754</name>
</gene>
<dbReference type="EMBL" id="CAJVPU010021828">
    <property type="protein sequence ID" value="CAG8682928.1"/>
    <property type="molecule type" value="Genomic_DNA"/>
</dbReference>
<accession>A0ACA9NXX3</accession>
<organism evidence="1 2">
    <name type="scientific">Dentiscutata heterogama</name>
    <dbReference type="NCBI Taxonomy" id="1316150"/>
    <lineage>
        <taxon>Eukaryota</taxon>
        <taxon>Fungi</taxon>
        <taxon>Fungi incertae sedis</taxon>
        <taxon>Mucoromycota</taxon>
        <taxon>Glomeromycotina</taxon>
        <taxon>Glomeromycetes</taxon>
        <taxon>Diversisporales</taxon>
        <taxon>Gigasporaceae</taxon>
        <taxon>Dentiscutata</taxon>
    </lineage>
</organism>
<comment type="caution">
    <text evidence="1">The sequence shown here is derived from an EMBL/GenBank/DDBJ whole genome shotgun (WGS) entry which is preliminary data.</text>
</comment>
<evidence type="ECO:0000313" key="1">
    <source>
        <dbReference type="EMBL" id="CAG8682928.1"/>
    </source>
</evidence>
<proteinExistence type="predicted"/>
<reference evidence="1" key="1">
    <citation type="submission" date="2021-06" db="EMBL/GenBank/DDBJ databases">
        <authorList>
            <person name="Kallberg Y."/>
            <person name="Tangrot J."/>
            <person name="Rosling A."/>
        </authorList>
    </citation>
    <scope>NUCLEOTIDE SEQUENCE</scope>
    <source>
        <strain evidence="1">IL203A</strain>
    </source>
</reference>
<dbReference type="Proteomes" id="UP000789702">
    <property type="component" value="Unassembled WGS sequence"/>
</dbReference>
<evidence type="ECO:0000313" key="2">
    <source>
        <dbReference type="Proteomes" id="UP000789702"/>
    </source>
</evidence>